<evidence type="ECO:0000256" key="1">
    <source>
        <dbReference type="SAM" id="MobiDB-lite"/>
    </source>
</evidence>
<feature type="region of interest" description="Disordered" evidence="1">
    <location>
        <begin position="537"/>
        <end position="628"/>
    </location>
</feature>
<feature type="compositionally biased region" description="Low complexity" evidence="1">
    <location>
        <begin position="943"/>
        <end position="976"/>
    </location>
</feature>
<dbReference type="VEuPathDB" id="ToxoDB:NCLIV_008010"/>
<evidence type="ECO:0000313" key="2">
    <source>
        <dbReference type="EMBL" id="CBZ50328.1"/>
    </source>
</evidence>
<dbReference type="GeneID" id="13441354"/>
<proteinExistence type="predicted"/>
<feature type="compositionally biased region" description="Basic and acidic residues" evidence="1">
    <location>
        <begin position="404"/>
        <end position="413"/>
    </location>
</feature>
<dbReference type="OrthoDB" id="332101at2759"/>
<feature type="compositionally biased region" description="Low complexity" evidence="1">
    <location>
        <begin position="187"/>
        <end position="209"/>
    </location>
</feature>
<feature type="region of interest" description="Disordered" evidence="1">
    <location>
        <begin position="943"/>
        <end position="984"/>
    </location>
</feature>
<protein>
    <submittedName>
        <fullName evidence="2">Uncharacterized protein</fullName>
    </submittedName>
</protein>
<feature type="compositionally biased region" description="Polar residues" evidence="1">
    <location>
        <begin position="331"/>
        <end position="340"/>
    </location>
</feature>
<dbReference type="eggNOG" id="ENOG502SB69">
    <property type="taxonomic scope" value="Eukaryota"/>
</dbReference>
<evidence type="ECO:0000313" key="3">
    <source>
        <dbReference type="Proteomes" id="UP000007494"/>
    </source>
</evidence>
<feature type="compositionally biased region" description="Basic and acidic residues" evidence="1">
    <location>
        <begin position="357"/>
        <end position="370"/>
    </location>
</feature>
<feature type="compositionally biased region" description="Low complexity" evidence="1">
    <location>
        <begin position="19"/>
        <end position="48"/>
    </location>
</feature>
<name>F0V9A3_NEOCL</name>
<dbReference type="OMA" id="LMQDTHY"/>
<feature type="region of interest" description="Disordered" evidence="1">
    <location>
        <begin position="1"/>
        <end position="239"/>
    </location>
</feature>
<dbReference type="InParanoid" id="F0V9A3"/>
<feature type="compositionally biased region" description="Low complexity" evidence="1">
    <location>
        <begin position="71"/>
        <end position="154"/>
    </location>
</feature>
<feature type="region of interest" description="Disordered" evidence="1">
    <location>
        <begin position="252"/>
        <end position="372"/>
    </location>
</feature>
<feature type="compositionally biased region" description="Low complexity" evidence="1">
    <location>
        <begin position="542"/>
        <end position="564"/>
    </location>
</feature>
<dbReference type="AlphaFoldDB" id="F0V9A3"/>
<reference evidence="3" key="1">
    <citation type="journal article" date="2012" name="PLoS Pathog.">
        <title>Comparative genomics of the apicomplexan parasites Toxoplasma gondii and Neospora caninum: Coccidia differing in host range and transmission strategy.</title>
        <authorList>
            <person name="Reid A.J."/>
            <person name="Vermont S.J."/>
            <person name="Cotton J.A."/>
            <person name="Harris D."/>
            <person name="Hill-Cawthorne G.A."/>
            <person name="Konen-Waisman S."/>
            <person name="Latham S.M."/>
            <person name="Mourier T."/>
            <person name="Norton R."/>
            <person name="Quail M.A."/>
            <person name="Sanders M."/>
            <person name="Shanmugam D."/>
            <person name="Sohal A."/>
            <person name="Wasmuth J.D."/>
            <person name="Brunk B."/>
            <person name="Grigg M.E."/>
            <person name="Howard J.C."/>
            <person name="Parkinson J."/>
            <person name="Roos D.S."/>
            <person name="Trees A.J."/>
            <person name="Berriman M."/>
            <person name="Pain A."/>
            <person name="Wastling J.M."/>
        </authorList>
    </citation>
    <scope>NUCLEOTIDE SEQUENCE [LARGE SCALE GENOMIC DNA]</scope>
    <source>
        <strain evidence="3">Liverpool</strain>
    </source>
</reference>
<feature type="compositionally biased region" description="Basic and acidic residues" evidence="1">
    <location>
        <begin position="591"/>
        <end position="600"/>
    </location>
</feature>
<feature type="region of interest" description="Disordered" evidence="1">
    <location>
        <begin position="404"/>
        <end position="424"/>
    </location>
</feature>
<sequence length="997" mass="102945">MEKKGPPPLGKKKTPPPKSTAKPPAAKGAGAAPPAEGTTPAGAAKKIGLPPPPSGGSAATKASLPGAKGTSPSPLSSGDPSGGKPSLPQKAPNPGGSAADGAPPGDAPKLPAPSKSMPPKGSPLPGKKGSVVVGKGPPSGPPKKAGIPGSSGPPDAGTSSPVQAPKKELPKVLPASPKGLPSPAGMSPLSPGSPKGLPPAAGLGKPSPGVGLAKPKLETLKKSGIPLKAGEPKELGMGSKDVAVKKMGLLTGPATPTAPVKSLLPKPGAVSLPGAKGAGPLGATPPSLPKPPLAKPGTPGTQASDNVDEHGVRRGSCGKLSPESNLEKESSGMTLQSIFTRNGDFVGKASGPAEPLAAKDRPAQPADRGRYASTCGRASMSPLALQTALPCFPGHCPAARMRHQDHAAADRVPRAARSAQVDRSSRRTPDLLSFFPLPGSMDGLPGFFVPVPAWPPPDQEKFASASPPFPFPPGSRPPGMAMRGFPYLPCPPAPYGPYAPYAPYAPPLPYPQPGVAWDALSGAAPYYPPAGVPFPPHPPAPHGASSMGAPRHPAAAAPGRVATPEDSGEAEGSGTGDAPKNGGSQPQVVADRARGREGAGDRVTFALQHRGKDGGKGAGSTRNERRRRRSTVLQLLEDAGLEPSRDCLRALKERDDQDAMEDKRWNTEEWSPGMPCDGGPSARAYIGGSNKAIGATPWETIEKSLNYIRSGAHRVRLGGDDETLPARLPEEERSFDPAVFAKGRKEREARGEDPTFGAQAGDDYYKYFDPHYTPSKKPWYNEAVPRTTPPMPARHEYGSVPRGGKFSSKPPKGWDRWGFERGLTAPRKRTYQSLNELATYFTHLDSEDQDEIVNLLLLCRKLEQQVEQQHVVIDMLEHDLTTANAALKFPPEWRALDEIDLVSLVPADSAFQPSTATPLFLKRATLLPSSVTLEAVASASPQAAEAPAGAPKAAEATKTAPATAAKPAGATVTKAPGIKAPGAGKKPVFKTTIKAAK</sequence>
<keyword evidence="3" id="KW-1185">Reference proteome</keyword>
<dbReference type="Proteomes" id="UP000007494">
    <property type="component" value="Chromosome III"/>
</dbReference>
<gene>
    <name evidence="2" type="ORF">NCLIV_008010</name>
</gene>
<dbReference type="RefSeq" id="XP_003880362.1">
    <property type="nucleotide sequence ID" value="XM_003880313.1"/>
</dbReference>
<dbReference type="EMBL" id="FR823383">
    <property type="protein sequence ID" value="CBZ50328.1"/>
    <property type="molecule type" value="Genomic_DNA"/>
</dbReference>
<accession>F0V9A3</accession>
<organism evidence="2 3">
    <name type="scientific">Neospora caninum (strain Liverpool)</name>
    <dbReference type="NCBI Taxonomy" id="572307"/>
    <lineage>
        <taxon>Eukaryota</taxon>
        <taxon>Sar</taxon>
        <taxon>Alveolata</taxon>
        <taxon>Apicomplexa</taxon>
        <taxon>Conoidasida</taxon>
        <taxon>Coccidia</taxon>
        <taxon>Eucoccidiorida</taxon>
        <taxon>Eimeriorina</taxon>
        <taxon>Sarcocystidae</taxon>
        <taxon>Neospora</taxon>
    </lineage>
</organism>